<dbReference type="PANTHER" id="PTHR11803:SF39">
    <property type="entry name" value="2-IMINOBUTANOATE_2-IMINOPROPANOATE DEAMINASE"/>
    <property type="match status" value="1"/>
</dbReference>
<gene>
    <name evidence="2" type="ORF">F8A88_09400</name>
</gene>
<name>A0A6N6N3Y2_9BACT</name>
<dbReference type="NCBIfam" id="TIGR00004">
    <property type="entry name" value="Rid family detoxifying hydrolase"/>
    <property type="match status" value="1"/>
</dbReference>
<dbReference type="InterPro" id="IPR035959">
    <property type="entry name" value="RutC-like_sf"/>
</dbReference>
<dbReference type="PROSITE" id="PS01094">
    <property type="entry name" value="UPF0076"/>
    <property type="match status" value="1"/>
</dbReference>
<dbReference type="InterPro" id="IPR006175">
    <property type="entry name" value="YjgF/YER057c/UK114"/>
</dbReference>
<comment type="similarity">
    <text evidence="1">Belongs to the RutC family.</text>
</comment>
<dbReference type="GO" id="GO:0019239">
    <property type="term" value="F:deaminase activity"/>
    <property type="evidence" value="ECO:0007669"/>
    <property type="project" value="TreeGrafter"/>
</dbReference>
<sequence>MPTRIDTEKAPAAVGPYSQGMVSGNLVFTSGQLPIVAETGTMPETIEEQAKASLENVKAILESAGSSMDRVIKTTVFLSDIGNFAAVNEVYATYFDKPFPARSCFEVACLPKEALVEIEVIAEK</sequence>
<dbReference type="RefSeq" id="WP_151150885.1">
    <property type="nucleotide sequence ID" value="NZ_WAIE01000003.1"/>
</dbReference>
<dbReference type="EMBL" id="WAIE01000003">
    <property type="protein sequence ID" value="KAB1441793.1"/>
    <property type="molecule type" value="Genomic_DNA"/>
</dbReference>
<dbReference type="Pfam" id="PF01042">
    <property type="entry name" value="Ribonuc_L-PSP"/>
    <property type="match status" value="1"/>
</dbReference>
<dbReference type="CDD" id="cd00448">
    <property type="entry name" value="YjgF_YER057c_UK114_family"/>
    <property type="match status" value="1"/>
</dbReference>
<dbReference type="PANTHER" id="PTHR11803">
    <property type="entry name" value="2-IMINOBUTANOATE/2-IMINOPROPANOATE DEAMINASE RIDA"/>
    <property type="match status" value="1"/>
</dbReference>
<reference evidence="2 3" key="1">
    <citation type="journal article" date="2017" name="Int. J. Syst. Evol. Microbiol.">
        <title>Desulfovibrio senegalensis sp. nov., a mesophilic sulfate reducer isolated from marine sediment.</title>
        <authorList>
            <person name="Thioye A."/>
            <person name="Gam Z.B.A."/>
            <person name="Mbengue M."/>
            <person name="Cayol J.L."/>
            <person name="Joseph-Bartoli M."/>
            <person name="Toure-Kane C."/>
            <person name="Labat M."/>
        </authorList>
    </citation>
    <scope>NUCLEOTIDE SEQUENCE [LARGE SCALE GENOMIC DNA]</scope>
    <source>
        <strain evidence="2 3">DSM 101509</strain>
    </source>
</reference>
<dbReference type="AlphaFoldDB" id="A0A6N6N3Y2"/>
<evidence type="ECO:0000313" key="2">
    <source>
        <dbReference type="EMBL" id="KAB1441793.1"/>
    </source>
</evidence>
<evidence type="ECO:0000256" key="1">
    <source>
        <dbReference type="ARBA" id="ARBA00010552"/>
    </source>
</evidence>
<dbReference type="Proteomes" id="UP000438699">
    <property type="component" value="Unassembled WGS sequence"/>
</dbReference>
<comment type="caution">
    <text evidence="2">The sequence shown here is derived from an EMBL/GenBank/DDBJ whole genome shotgun (WGS) entry which is preliminary data.</text>
</comment>
<keyword evidence="3" id="KW-1185">Reference proteome</keyword>
<protein>
    <submittedName>
        <fullName evidence="2">RidA family protein</fullName>
    </submittedName>
</protein>
<evidence type="ECO:0000313" key="3">
    <source>
        <dbReference type="Proteomes" id="UP000438699"/>
    </source>
</evidence>
<proteinExistence type="inferred from homology"/>
<dbReference type="InterPro" id="IPR006056">
    <property type="entry name" value="RidA"/>
</dbReference>
<dbReference type="GO" id="GO:0005829">
    <property type="term" value="C:cytosol"/>
    <property type="evidence" value="ECO:0007669"/>
    <property type="project" value="TreeGrafter"/>
</dbReference>
<accession>A0A6N6N3Y2</accession>
<dbReference type="InterPro" id="IPR019897">
    <property type="entry name" value="RidA_CS"/>
</dbReference>
<dbReference type="Gene3D" id="3.30.1330.40">
    <property type="entry name" value="RutC-like"/>
    <property type="match status" value="1"/>
</dbReference>
<dbReference type="SUPFAM" id="SSF55298">
    <property type="entry name" value="YjgF-like"/>
    <property type="match status" value="1"/>
</dbReference>
<dbReference type="FunFam" id="3.30.1330.40:FF:000001">
    <property type="entry name" value="L-PSP family endoribonuclease"/>
    <property type="match status" value="1"/>
</dbReference>
<organism evidence="2 3">
    <name type="scientific">Pseudodesulfovibrio senegalensis</name>
    <dbReference type="NCBI Taxonomy" id="1721087"/>
    <lineage>
        <taxon>Bacteria</taxon>
        <taxon>Pseudomonadati</taxon>
        <taxon>Thermodesulfobacteriota</taxon>
        <taxon>Desulfovibrionia</taxon>
        <taxon>Desulfovibrionales</taxon>
        <taxon>Desulfovibrionaceae</taxon>
    </lineage>
</organism>
<dbReference type="OrthoDB" id="9808943at2"/>